<keyword evidence="1" id="KW-0175">Coiled coil</keyword>
<gene>
    <name evidence="2" type="ORF">LCGC14_1153200</name>
</gene>
<name>A0A0F9PD31_9ZZZZ</name>
<organism evidence="2">
    <name type="scientific">marine sediment metagenome</name>
    <dbReference type="NCBI Taxonomy" id="412755"/>
    <lineage>
        <taxon>unclassified sequences</taxon>
        <taxon>metagenomes</taxon>
        <taxon>ecological metagenomes</taxon>
    </lineage>
</organism>
<comment type="caution">
    <text evidence="2">The sequence shown here is derived from an EMBL/GenBank/DDBJ whole genome shotgun (WGS) entry which is preliminary data.</text>
</comment>
<proteinExistence type="predicted"/>
<feature type="coiled-coil region" evidence="1">
    <location>
        <begin position="30"/>
        <end position="57"/>
    </location>
</feature>
<evidence type="ECO:0000256" key="1">
    <source>
        <dbReference type="SAM" id="Coils"/>
    </source>
</evidence>
<dbReference type="AlphaFoldDB" id="A0A0F9PD31"/>
<dbReference type="EMBL" id="LAZR01005561">
    <property type="protein sequence ID" value="KKM98910.1"/>
    <property type="molecule type" value="Genomic_DNA"/>
</dbReference>
<reference evidence="2" key="1">
    <citation type="journal article" date="2015" name="Nature">
        <title>Complex archaea that bridge the gap between prokaryotes and eukaryotes.</title>
        <authorList>
            <person name="Spang A."/>
            <person name="Saw J.H."/>
            <person name="Jorgensen S.L."/>
            <person name="Zaremba-Niedzwiedzka K."/>
            <person name="Martijn J."/>
            <person name="Lind A.E."/>
            <person name="van Eijk R."/>
            <person name="Schleper C."/>
            <person name="Guy L."/>
            <person name="Ettema T.J."/>
        </authorList>
    </citation>
    <scope>NUCLEOTIDE SEQUENCE</scope>
</reference>
<sequence length="68" mass="7614">MSGPADVKKIRDACNLAPNLADVPVGRKLLLQLCDEVERYRVENEDLQHHAETLTEALEGEINSDMTH</sequence>
<accession>A0A0F9PD31</accession>
<evidence type="ECO:0000313" key="2">
    <source>
        <dbReference type="EMBL" id="KKM98910.1"/>
    </source>
</evidence>
<protein>
    <submittedName>
        <fullName evidence="2">Uncharacterized protein</fullName>
    </submittedName>
</protein>